<evidence type="ECO:0000313" key="1">
    <source>
        <dbReference type="EMBL" id="EPS61502.1"/>
    </source>
</evidence>
<dbReference type="EMBL" id="AUSU01006790">
    <property type="protein sequence ID" value="EPS61502.1"/>
    <property type="molecule type" value="Genomic_DNA"/>
</dbReference>
<gene>
    <name evidence="1" type="ORF">M569_13296</name>
</gene>
<evidence type="ECO:0000313" key="2">
    <source>
        <dbReference type="Proteomes" id="UP000015453"/>
    </source>
</evidence>
<feature type="non-terminal residue" evidence="1">
    <location>
        <position position="1"/>
    </location>
</feature>
<dbReference type="OrthoDB" id="870323at2759"/>
<accession>S8DP63</accession>
<dbReference type="AlphaFoldDB" id="S8DP63"/>
<comment type="caution">
    <text evidence="1">The sequence shown here is derived from an EMBL/GenBank/DDBJ whole genome shotgun (WGS) entry which is preliminary data.</text>
</comment>
<dbReference type="Proteomes" id="UP000015453">
    <property type="component" value="Unassembled WGS sequence"/>
</dbReference>
<proteinExistence type="predicted"/>
<protein>
    <submittedName>
        <fullName evidence="1">Uncharacterized protein</fullName>
    </submittedName>
</protein>
<feature type="non-terminal residue" evidence="1">
    <location>
        <position position="66"/>
    </location>
</feature>
<name>S8DP63_9LAMI</name>
<keyword evidence="2" id="KW-1185">Reference proteome</keyword>
<reference evidence="1 2" key="1">
    <citation type="journal article" date="2013" name="BMC Genomics">
        <title>The miniature genome of a carnivorous plant Genlisea aurea contains a low number of genes and short non-coding sequences.</title>
        <authorList>
            <person name="Leushkin E.V."/>
            <person name="Sutormin R.A."/>
            <person name="Nabieva E.R."/>
            <person name="Penin A.A."/>
            <person name="Kondrashov A.S."/>
            <person name="Logacheva M.D."/>
        </authorList>
    </citation>
    <scope>NUCLEOTIDE SEQUENCE [LARGE SCALE GENOMIC DNA]</scope>
</reference>
<sequence>NLLQEACQNMSKGFLHTMTAPVDPPSPCKKTELVSYFPAPLATKIYYSQRTHRLRTALRRMFFETS</sequence>
<organism evidence="1 2">
    <name type="scientific">Genlisea aurea</name>
    <dbReference type="NCBI Taxonomy" id="192259"/>
    <lineage>
        <taxon>Eukaryota</taxon>
        <taxon>Viridiplantae</taxon>
        <taxon>Streptophyta</taxon>
        <taxon>Embryophyta</taxon>
        <taxon>Tracheophyta</taxon>
        <taxon>Spermatophyta</taxon>
        <taxon>Magnoliopsida</taxon>
        <taxon>eudicotyledons</taxon>
        <taxon>Gunneridae</taxon>
        <taxon>Pentapetalae</taxon>
        <taxon>asterids</taxon>
        <taxon>lamiids</taxon>
        <taxon>Lamiales</taxon>
        <taxon>Lentibulariaceae</taxon>
        <taxon>Genlisea</taxon>
    </lineage>
</organism>